<evidence type="ECO:0000256" key="1">
    <source>
        <dbReference type="SAM" id="SignalP"/>
    </source>
</evidence>
<evidence type="ECO:0000313" key="2">
    <source>
        <dbReference type="Proteomes" id="UP000515204"/>
    </source>
</evidence>
<feature type="signal peptide" evidence="1">
    <location>
        <begin position="1"/>
        <end position="18"/>
    </location>
</feature>
<name>A0A6P3XDN3_DINQU</name>
<dbReference type="AlphaFoldDB" id="A0A6P3XDN3"/>
<dbReference type="RefSeq" id="XP_014475964.1">
    <property type="nucleotide sequence ID" value="XM_014620478.1"/>
</dbReference>
<proteinExistence type="predicted"/>
<dbReference type="OrthoDB" id="8183954at2759"/>
<gene>
    <name evidence="3" type="primary">LOC106745156</name>
</gene>
<dbReference type="KEGG" id="dqu:106745156"/>
<accession>A0A6P3XDN3</accession>
<keyword evidence="1" id="KW-0732">Signal</keyword>
<reference evidence="3" key="1">
    <citation type="submission" date="2025-08" db="UniProtKB">
        <authorList>
            <consortium name="RefSeq"/>
        </authorList>
    </citation>
    <scope>IDENTIFICATION</scope>
</reference>
<dbReference type="InterPro" id="IPR005055">
    <property type="entry name" value="A10/PebIII"/>
</dbReference>
<dbReference type="PANTHER" id="PTHR11257:SF13">
    <property type="entry name" value="GEO07322P1"/>
    <property type="match status" value="1"/>
</dbReference>
<evidence type="ECO:0000313" key="3">
    <source>
        <dbReference type="RefSeq" id="XP_014475964.1"/>
    </source>
</evidence>
<sequence length="132" mass="15225">MKFAFVLLFGLMFGLVTGTEEYSGDKEYYSSTYDNVDVDAILSSERLLKQYLECILDNGPCTADARNLKYVLPEAVATRCEKCTLAQKQMARKISFHLKEYKPDTWLVFVKKFDPNGIHITAFEDFLKQQEE</sequence>
<organism evidence="2 3">
    <name type="scientific">Dinoponera quadriceps</name>
    <name type="common">South American ant</name>
    <dbReference type="NCBI Taxonomy" id="609295"/>
    <lineage>
        <taxon>Eukaryota</taxon>
        <taxon>Metazoa</taxon>
        <taxon>Ecdysozoa</taxon>
        <taxon>Arthropoda</taxon>
        <taxon>Hexapoda</taxon>
        <taxon>Insecta</taxon>
        <taxon>Pterygota</taxon>
        <taxon>Neoptera</taxon>
        <taxon>Endopterygota</taxon>
        <taxon>Hymenoptera</taxon>
        <taxon>Apocrita</taxon>
        <taxon>Aculeata</taxon>
        <taxon>Formicoidea</taxon>
        <taxon>Formicidae</taxon>
        <taxon>Ponerinae</taxon>
        <taxon>Ponerini</taxon>
        <taxon>Dinoponera</taxon>
    </lineage>
</organism>
<protein>
    <submittedName>
        <fullName evidence="3">Ejaculatory bulb-specific protein 3-like</fullName>
    </submittedName>
</protein>
<dbReference type="SUPFAM" id="SSF100910">
    <property type="entry name" value="Chemosensory protein Csp2"/>
    <property type="match status" value="1"/>
</dbReference>
<dbReference type="Gene3D" id="1.10.2080.10">
    <property type="entry name" value="Insect odorant-binding protein A10/Ejaculatory bulb-specific protein 3"/>
    <property type="match status" value="1"/>
</dbReference>
<dbReference type="InterPro" id="IPR036682">
    <property type="entry name" value="OS_D_A10/PebIII_sf"/>
</dbReference>
<dbReference type="Pfam" id="PF03392">
    <property type="entry name" value="OS-D"/>
    <property type="match status" value="1"/>
</dbReference>
<feature type="chain" id="PRO_5028432047" evidence="1">
    <location>
        <begin position="19"/>
        <end position="132"/>
    </location>
</feature>
<dbReference type="GeneID" id="106745156"/>
<dbReference type="PANTHER" id="PTHR11257">
    <property type="entry name" value="CHEMOSENSORY PROTEIN-RELATED"/>
    <property type="match status" value="1"/>
</dbReference>
<dbReference type="Proteomes" id="UP000515204">
    <property type="component" value="Unplaced"/>
</dbReference>
<keyword evidence="2" id="KW-1185">Reference proteome</keyword>